<evidence type="ECO:0000256" key="3">
    <source>
        <dbReference type="ARBA" id="ARBA00022475"/>
    </source>
</evidence>
<keyword evidence="7 8" id="KW-0472">Membrane</keyword>
<feature type="transmembrane region" description="Helical" evidence="8">
    <location>
        <begin position="105"/>
        <end position="126"/>
    </location>
</feature>
<evidence type="ECO:0000313" key="9">
    <source>
        <dbReference type="EMBL" id="MDC5695834.1"/>
    </source>
</evidence>
<evidence type="ECO:0000256" key="5">
    <source>
        <dbReference type="ARBA" id="ARBA00022960"/>
    </source>
</evidence>
<evidence type="ECO:0000256" key="6">
    <source>
        <dbReference type="ARBA" id="ARBA00022989"/>
    </source>
</evidence>
<keyword evidence="4 8" id="KW-0812">Transmembrane</keyword>
<dbReference type="EMBL" id="JAPFQL010000002">
    <property type="protein sequence ID" value="MDC5695834.1"/>
    <property type="molecule type" value="Genomic_DNA"/>
</dbReference>
<evidence type="ECO:0000313" key="10">
    <source>
        <dbReference type="Proteomes" id="UP001150259"/>
    </source>
</evidence>
<dbReference type="RefSeq" id="WP_272460376.1">
    <property type="nucleotide sequence ID" value="NZ_JAPFQL010000002.1"/>
</dbReference>
<keyword evidence="6 8" id="KW-1133">Transmembrane helix</keyword>
<feature type="transmembrane region" description="Helical" evidence="8">
    <location>
        <begin position="72"/>
        <end position="93"/>
    </location>
</feature>
<accession>A0ABT5GC31</accession>
<sequence>MRISLLGLVRVGYVLGAALLMTTVLPRLGVPGRLVPDLVLIGVVSSAVLRGPVHGALLGLAAGWVLEIVPPVGAPLGLAALTLMLAGAAAGSLRRTSSRSFVRPLAALALAAVVVLGGRAGSAVVAEGSVDLAGILATLTATLAAGLLLLPVLVAVDRALVRRRLG</sequence>
<comment type="caution">
    <text evidence="9">The sequence shown here is derived from an EMBL/GenBank/DDBJ whole genome shotgun (WGS) entry which is preliminary data.</text>
</comment>
<comment type="subcellular location">
    <subcellularLocation>
        <location evidence="1">Cell membrane</location>
        <topology evidence="1">Multi-pass membrane protein</topology>
    </subcellularLocation>
</comment>
<dbReference type="InterPro" id="IPR007227">
    <property type="entry name" value="Cell_shape_determining_MreD"/>
</dbReference>
<keyword evidence="5" id="KW-0133">Cell shape</keyword>
<proteinExistence type="inferred from homology"/>
<comment type="similarity">
    <text evidence="2">Belongs to the MreD family.</text>
</comment>
<evidence type="ECO:0000256" key="8">
    <source>
        <dbReference type="SAM" id="Phobius"/>
    </source>
</evidence>
<keyword evidence="3" id="KW-1003">Cell membrane</keyword>
<evidence type="ECO:0000256" key="1">
    <source>
        <dbReference type="ARBA" id="ARBA00004651"/>
    </source>
</evidence>
<evidence type="ECO:0000256" key="7">
    <source>
        <dbReference type="ARBA" id="ARBA00023136"/>
    </source>
</evidence>
<organism evidence="9 10">
    <name type="scientific">Intrasporangium calvum</name>
    <dbReference type="NCBI Taxonomy" id="53358"/>
    <lineage>
        <taxon>Bacteria</taxon>
        <taxon>Bacillati</taxon>
        <taxon>Actinomycetota</taxon>
        <taxon>Actinomycetes</taxon>
        <taxon>Micrococcales</taxon>
        <taxon>Intrasporangiaceae</taxon>
        <taxon>Intrasporangium</taxon>
    </lineage>
</organism>
<feature type="transmembrane region" description="Helical" evidence="8">
    <location>
        <begin position="6"/>
        <end position="26"/>
    </location>
</feature>
<feature type="transmembrane region" description="Helical" evidence="8">
    <location>
        <begin position="132"/>
        <end position="156"/>
    </location>
</feature>
<name>A0ABT5GC31_9MICO</name>
<dbReference type="NCBIfam" id="TIGR03426">
    <property type="entry name" value="shape_MreD"/>
    <property type="match status" value="1"/>
</dbReference>
<evidence type="ECO:0000256" key="2">
    <source>
        <dbReference type="ARBA" id="ARBA00007776"/>
    </source>
</evidence>
<gene>
    <name evidence="9" type="primary">mreD</name>
    <name evidence="9" type="ORF">OO014_01080</name>
</gene>
<keyword evidence="10" id="KW-1185">Reference proteome</keyword>
<dbReference type="Proteomes" id="UP001150259">
    <property type="component" value="Unassembled WGS sequence"/>
</dbReference>
<evidence type="ECO:0000256" key="4">
    <source>
        <dbReference type="ARBA" id="ARBA00022692"/>
    </source>
</evidence>
<protein>
    <submittedName>
        <fullName evidence="9">Rod shape-determining protein MreD</fullName>
    </submittedName>
</protein>
<reference evidence="9 10" key="1">
    <citation type="submission" date="2022-11" db="EMBL/GenBank/DDBJ databases">
        <title>Anaerobic phenanthrene biodegradation by a DNRA strain PheN6.</title>
        <authorList>
            <person name="Zhang Z."/>
        </authorList>
    </citation>
    <scope>NUCLEOTIDE SEQUENCE [LARGE SCALE GENOMIC DNA]</scope>
    <source>
        <strain evidence="9 10">PheN6</strain>
    </source>
</reference>